<dbReference type="InterPro" id="IPR036034">
    <property type="entry name" value="PDZ_sf"/>
</dbReference>
<evidence type="ECO:0000256" key="8">
    <source>
        <dbReference type="ARBA" id="ARBA00022989"/>
    </source>
</evidence>
<dbReference type="Gene3D" id="2.30.42.10">
    <property type="match status" value="1"/>
</dbReference>
<evidence type="ECO:0000313" key="13">
    <source>
        <dbReference type="EMBL" id="GJQ11610.1"/>
    </source>
</evidence>
<keyword evidence="6" id="KW-0378">Hydrolase</keyword>
<evidence type="ECO:0000256" key="9">
    <source>
        <dbReference type="ARBA" id="ARBA00023049"/>
    </source>
</evidence>
<dbReference type="AlphaFoldDB" id="A0A9C7PWE1"/>
<dbReference type="GO" id="GO:0004222">
    <property type="term" value="F:metalloendopeptidase activity"/>
    <property type="evidence" value="ECO:0007669"/>
    <property type="project" value="InterPro"/>
</dbReference>
<evidence type="ECO:0000256" key="7">
    <source>
        <dbReference type="ARBA" id="ARBA00022833"/>
    </source>
</evidence>
<evidence type="ECO:0000259" key="12">
    <source>
        <dbReference type="SMART" id="SM00228"/>
    </source>
</evidence>
<evidence type="ECO:0000256" key="4">
    <source>
        <dbReference type="ARBA" id="ARBA00022670"/>
    </source>
</evidence>
<organism evidence="13 14">
    <name type="scientific">Galdieria partita</name>
    <dbReference type="NCBI Taxonomy" id="83374"/>
    <lineage>
        <taxon>Eukaryota</taxon>
        <taxon>Rhodophyta</taxon>
        <taxon>Bangiophyceae</taxon>
        <taxon>Galdieriales</taxon>
        <taxon>Galdieriaceae</taxon>
        <taxon>Galdieria</taxon>
    </lineage>
</organism>
<evidence type="ECO:0000313" key="14">
    <source>
        <dbReference type="Proteomes" id="UP001061958"/>
    </source>
</evidence>
<keyword evidence="7" id="KW-0862">Zinc</keyword>
<protein>
    <recommendedName>
        <fullName evidence="12">PDZ domain-containing protein</fullName>
    </recommendedName>
</protein>
<evidence type="ECO:0000256" key="10">
    <source>
        <dbReference type="ARBA" id="ARBA00023136"/>
    </source>
</evidence>
<comment type="caution">
    <text evidence="13">The sequence shown here is derived from an EMBL/GenBank/DDBJ whole genome shotgun (WGS) entry which is preliminary data.</text>
</comment>
<comment type="cofactor">
    <cofactor evidence="1">
        <name>Zn(2+)</name>
        <dbReference type="ChEBI" id="CHEBI:29105"/>
    </cofactor>
</comment>
<dbReference type="Pfam" id="PF02163">
    <property type="entry name" value="Peptidase_M50"/>
    <property type="match status" value="1"/>
</dbReference>
<feature type="transmembrane region" description="Helical" evidence="11">
    <location>
        <begin position="196"/>
        <end position="221"/>
    </location>
</feature>
<evidence type="ECO:0000256" key="6">
    <source>
        <dbReference type="ARBA" id="ARBA00022801"/>
    </source>
</evidence>
<dbReference type="EMBL" id="BQMJ01000025">
    <property type="protein sequence ID" value="GJQ11610.1"/>
    <property type="molecule type" value="Genomic_DNA"/>
</dbReference>
<dbReference type="Proteomes" id="UP001061958">
    <property type="component" value="Unassembled WGS sequence"/>
</dbReference>
<evidence type="ECO:0000256" key="2">
    <source>
        <dbReference type="ARBA" id="ARBA00004141"/>
    </source>
</evidence>
<keyword evidence="5 11" id="KW-0812">Transmembrane</keyword>
<comment type="similarity">
    <text evidence="3">Belongs to the peptidase M50A family.</text>
</comment>
<keyword evidence="8 11" id="KW-1133">Transmembrane helix</keyword>
<dbReference type="PANTHER" id="PTHR42837">
    <property type="entry name" value="REGULATOR OF SIGMA-E PROTEASE RSEP"/>
    <property type="match status" value="1"/>
</dbReference>
<dbReference type="GO" id="GO:0016020">
    <property type="term" value="C:membrane"/>
    <property type="evidence" value="ECO:0007669"/>
    <property type="project" value="UniProtKB-SubCell"/>
</dbReference>
<dbReference type="GO" id="GO:0006508">
    <property type="term" value="P:proteolysis"/>
    <property type="evidence" value="ECO:0007669"/>
    <property type="project" value="UniProtKB-KW"/>
</dbReference>
<keyword evidence="4" id="KW-0645">Protease</keyword>
<reference evidence="13" key="2">
    <citation type="submission" date="2022-01" db="EMBL/GenBank/DDBJ databases">
        <authorList>
            <person name="Hirooka S."/>
            <person name="Miyagishima S.Y."/>
        </authorList>
    </citation>
    <scope>NUCLEOTIDE SEQUENCE</scope>
    <source>
        <strain evidence="13">NBRC 102759</strain>
    </source>
</reference>
<proteinExistence type="inferred from homology"/>
<dbReference type="InterPro" id="IPR008915">
    <property type="entry name" value="Peptidase_M50"/>
</dbReference>
<feature type="domain" description="PDZ" evidence="12">
    <location>
        <begin position="217"/>
        <end position="293"/>
    </location>
</feature>
<accession>A0A9C7PWE1</accession>
<dbReference type="InterPro" id="IPR004387">
    <property type="entry name" value="Pept_M50_Zn"/>
</dbReference>
<dbReference type="SMART" id="SM00228">
    <property type="entry name" value="PDZ"/>
    <property type="match status" value="1"/>
</dbReference>
<sequence length="468" mass="51341">MRISNRKSFHWLHTCCFQSSWLLKPRLDCYSKKGTLSYKYIYLRNQSCFLQRHKKVWSSNPKRAQVLRCLFSTDDIQPTYLALSLLAYTPSASLVQFTSSLSGLAVLALVIIVHEAGHFFAARLQGIRVKNFSIGFGPSFLSYKPKNSETEFSLRMIPLGGFVSFPEETTKDESTGETKKLSDPNLLSNRPVGQRAIVISAGVVANIFFAWISLFSSISLFGMAEPSFSPGAVIMNIQNLNGPASQAGLQQNDVIVELQGEPIPASGMSAKILADNIRSSGGKVLKVTIKRGEEYRSIELKPECCNKNGEATLGGVELIPNMKIIRQRPTNVWSSIELTNSEFTRFSSQVFGGLYRLITNFRQSSNGLAGPIGVVSMGAELAKNDAASLFSFAAAISINLALINSLPIPALDGGQMIFLLWEAIRGVPLSLKVQDAVNRTALFLFLVASGFLLIGDLDRLHILPSIFK</sequence>
<keyword evidence="9" id="KW-0482">Metalloprotease</keyword>
<keyword evidence="14" id="KW-1185">Reference proteome</keyword>
<dbReference type="OrthoDB" id="445896at2759"/>
<keyword evidence="10 11" id="KW-0472">Membrane</keyword>
<dbReference type="SUPFAM" id="SSF50156">
    <property type="entry name" value="PDZ domain-like"/>
    <property type="match status" value="1"/>
</dbReference>
<reference evidence="13" key="1">
    <citation type="journal article" date="2022" name="Proc. Natl. Acad. Sci. U.S.A.">
        <title>Life cycle and functional genomics of the unicellular red alga Galdieria for elucidating algal and plant evolution and industrial use.</title>
        <authorList>
            <person name="Hirooka S."/>
            <person name="Itabashi T."/>
            <person name="Ichinose T.M."/>
            <person name="Onuma R."/>
            <person name="Fujiwara T."/>
            <person name="Yamashita S."/>
            <person name="Jong L.W."/>
            <person name="Tomita R."/>
            <person name="Iwane A.H."/>
            <person name="Miyagishima S.Y."/>
        </authorList>
    </citation>
    <scope>NUCLEOTIDE SEQUENCE</scope>
    <source>
        <strain evidence="13">NBRC 102759</strain>
    </source>
</reference>
<evidence type="ECO:0000256" key="5">
    <source>
        <dbReference type="ARBA" id="ARBA00022692"/>
    </source>
</evidence>
<dbReference type="InterPro" id="IPR001478">
    <property type="entry name" value="PDZ"/>
</dbReference>
<evidence type="ECO:0000256" key="11">
    <source>
        <dbReference type="SAM" id="Phobius"/>
    </source>
</evidence>
<dbReference type="PANTHER" id="PTHR42837:SF2">
    <property type="entry name" value="MEMBRANE METALLOPROTEASE ARASP2, CHLOROPLASTIC-RELATED"/>
    <property type="match status" value="1"/>
</dbReference>
<evidence type="ECO:0000256" key="3">
    <source>
        <dbReference type="ARBA" id="ARBA00009989"/>
    </source>
</evidence>
<evidence type="ECO:0000256" key="1">
    <source>
        <dbReference type="ARBA" id="ARBA00001947"/>
    </source>
</evidence>
<dbReference type="CDD" id="cd06163">
    <property type="entry name" value="S2P-M50_PDZ_RseP-like"/>
    <property type="match status" value="1"/>
</dbReference>
<name>A0A9C7PWE1_9RHOD</name>
<gene>
    <name evidence="13" type="ORF">GpartN1_g3401.t1</name>
</gene>
<comment type="subcellular location">
    <subcellularLocation>
        <location evidence="2">Membrane</location>
        <topology evidence="2">Multi-pass membrane protein</topology>
    </subcellularLocation>
</comment>